<organism evidence="1 2">
    <name type="scientific">Phytophthora megakarya</name>
    <dbReference type="NCBI Taxonomy" id="4795"/>
    <lineage>
        <taxon>Eukaryota</taxon>
        <taxon>Sar</taxon>
        <taxon>Stramenopiles</taxon>
        <taxon>Oomycota</taxon>
        <taxon>Peronosporomycetes</taxon>
        <taxon>Peronosporales</taxon>
        <taxon>Peronosporaceae</taxon>
        <taxon>Phytophthora</taxon>
    </lineage>
</organism>
<gene>
    <name evidence="1" type="ORF">PHMEG_0003403</name>
</gene>
<dbReference type="EMBL" id="NBNE01000174">
    <property type="protein sequence ID" value="OWZ21948.1"/>
    <property type="molecule type" value="Genomic_DNA"/>
</dbReference>
<evidence type="ECO:0000313" key="2">
    <source>
        <dbReference type="Proteomes" id="UP000198211"/>
    </source>
</evidence>
<dbReference type="Proteomes" id="UP000198211">
    <property type="component" value="Unassembled WGS sequence"/>
</dbReference>
<accession>A0A225WY36</accession>
<protein>
    <submittedName>
        <fullName evidence="1">Uncharacterized protein</fullName>
    </submittedName>
</protein>
<comment type="caution">
    <text evidence="1">The sequence shown here is derived from an EMBL/GenBank/DDBJ whole genome shotgun (WGS) entry which is preliminary data.</text>
</comment>
<sequence length="220" mass="25179">MVALSPNELMMGRKLKASNDVLRSTSVTDAGELNQYYYKPLSLMTEVYDCAERTLDREQHTTIDKYELTLKTRDRLWMERPPQGSNATKFVYAWMGTMRIAVSADYDYFLIRSKDRNGMRREFIAHISFLATSNSPADELAVAAANMEVHLDHEGEVDDQDHDTINYWSNGGGMHVATAAAGNKLSRAATTNEAVWRDTRQQLVKVRRRRRRNQAGHYVL</sequence>
<dbReference type="AlphaFoldDB" id="A0A225WY36"/>
<keyword evidence="2" id="KW-1185">Reference proteome</keyword>
<name>A0A225WY36_9STRA</name>
<evidence type="ECO:0000313" key="1">
    <source>
        <dbReference type="EMBL" id="OWZ21948.1"/>
    </source>
</evidence>
<reference evidence="2" key="1">
    <citation type="submission" date="2017-03" db="EMBL/GenBank/DDBJ databases">
        <title>Phytopthora megakarya and P. palmivora, two closely related causual agents of cacao black pod achieved similar genome size and gene model numbers by different mechanisms.</title>
        <authorList>
            <person name="Ali S."/>
            <person name="Shao J."/>
            <person name="Larry D.J."/>
            <person name="Kronmiller B."/>
            <person name="Shen D."/>
            <person name="Strem M.D."/>
            <person name="Melnick R.L."/>
            <person name="Guiltinan M.J."/>
            <person name="Tyler B.M."/>
            <person name="Meinhardt L.W."/>
            <person name="Bailey B.A."/>
        </authorList>
    </citation>
    <scope>NUCLEOTIDE SEQUENCE [LARGE SCALE GENOMIC DNA]</scope>
    <source>
        <strain evidence="2">zdho120</strain>
    </source>
</reference>
<proteinExistence type="predicted"/>